<dbReference type="PANTHER" id="PTHR31544:SF2">
    <property type="entry name" value="AIG2-LIKE PROTEIN D"/>
    <property type="match status" value="1"/>
</dbReference>
<sequence>MAARVTRSRATSQVERLEDWEAVENPTFSKGTAEREERGDMAVIGQLPPGAKAYTEIDAGYKAASKSKHMARTKKGVPLRQMQQLDLGPSEIAITSSASTPTATTQDAAAATARGLGYSGDVSSLPRSLQIAINNRFTRQDLTTFKEDAELNFTHALPYFFSGSFIFPSCLRAVTDGTTLLSVANSMTPATLYGFNRFAVKGQPWPAMLPSTNSNDLVKGMLVFGMLDSQRRAIHRFENSMFDLRRTNAEIELMDGHKMIVDTGVYVWNREPGRLVSRDVKCWRLEDLMESSWFNFNIRSAEEEEKLLEEFDISGQ</sequence>
<evidence type="ECO:0000313" key="4">
    <source>
        <dbReference type="Proteomes" id="UP000799770"/>
    </source>
</evidence>
<dbReference type="EMBL" id="ML977369">
    <property type="protein sequence ID" value="KAF2105922.1"/>
    <property type="molecule type" value="Genomic_DNA"/>
</dbReference>
<dbReference type="Gene3D" id="3.10.490.10">
    <property type="entry name" value="Gamma-glutamyl cyclotransferase-like"/>
    <property type="match status" value="1"/>
</dbReference>
<dbReference type="AlphaFoldDB" id="A0A6A5YF54"/>
<gene>
    <name evidence="3" type="ORF">BDV96DRAFT_591789</name>
</gene>
<evidence type="ECO:0000259" key="2">
    <source>
        <dbReference type="Pfam" id="PF06094"/>
    </source>
</evidence>
<dbReference type="PANTHER" id="PTHR31544">
    <property type="entry name" value="AIG2-LIKE PROTEIN D"/>
    <property type="match status" value="1"/>
</dbReference>
<keyword evidence="4" id="KW-1185">Reference proteome</keyword>
<dbReference type="InterPro" id="IPR045038">
    <property type="entry name" value="AIG2-like"/>
</dbReference>
<organism evidence="3 4">
    <name type="scientific">Lophiotrema nucula</name>
    <dbReference type="NCBI Taxonomy" id="690887"/>
    <lineage>
        <taxon>Eukaryota</taxon>
        <taxon>Fungi</taxon>
        <taxon>Dikarya</taxon>
        <taxon>Ascomycota</taxon>
        <taxon>Pezizomycotina</taxon>
        <taxon>Dothideomycetes</taxon>
        <taxon>Pleosporomycetidae</taxon>
        <taxon>Pleosporales</taxon>
        <taxon>Lophiotremataceae</taxon>
        <taxon>Lophiotrema</taxon>
    </lineage>
</organism>
<feature type="domain" description="Gamma-glutamylcyclotransferase AIG2-like" evidence="2">
    <location>
        <begin position="183"/>
        <end position="272"/>
    </location>
</feature>
<proteinExistence type="inferred from homology"/>
<dbReference type="InterPro" id="IPR009288">
    <property type="entry name" value="AIG2-like_dom"/>
</dbReference>
<name>A0A6A5YF54_9PLEO</name>
<protein>
    <recommendedName>
        <fullName evidence="2">Gamma-glutamylcyclotransferase AIG2-like domain-containing protein</fullName>
    </recommendedName>
</protein>
<dbReference type="Proteomes" id="UP000799770">
    <property type="component" value="Unassembled WGS sequence"/>
</dbReference>
<reference evidence="3" key="1">
    <citation type="journal article" date="2020" name="Stud. Mycol.">
        <title>101 Dothideomycetes genomes: a test case for predicting lifestyles and emergence of pathogens.</title>
        <authorList>
            <person name="Haridas S."/>
            <person name="Albert R."/>
            <person name="Binder M."/>
            <person name="Bloem J."/>
            <person name="Labutti K."/>
            <person name="Salamov A."/>
            <person name="Andreopoulos B."/>
            <person name="Baker S."/>
            <person name="Barry K."/>
            <person name="Bills G."/>
            <person name="Bluhm B."/>
            <person name="Cannon C."/>
            <person name="Castanera R."/>
            <person name="Culley D."/>
            <person name="Daum C."/>
            <person name="Ezra D."/>
            <person name="Gonzalez J."/>
            <person name="Henrissat B."/>
            <person name="Kuo A."/>
            <person name="Liang C."/>
            <person name="Lipzen A."/>
            <person name="Lutzoni F."/>
            <person name="Magnuson J."/>
            <person name="Mondo S."/>
            <person name="Nolan M."/>
            <person name="Ohm R."/>
            <person name="Pangilinan J."/>
            <person name="Park H.-J."/>
            <person name="Ramirez L."/>
            <person name="Alfaro M."/>
            <person name="Sun H."/>
            <person name="Tritt A."/>
            <person name="Yoshinaga Y."/>
            <person name="Zwiers L.-H."/>
            <person name="Turgeon B."/>
            <person name="Goodwin S."/>
            <person name="Spatafora J."/>
            <person name="Crous P."/>
            <person name="Grigoriev I."/>
        </authorList>
    </citation>
    <scope>NUCLEOTIDE SEQUENCE</scope>
    <source>
        <strain evidence="3">CBS 627.86</strain>
    </source>
</reference>
<accession>A0A6A5YF54</accession>
<comment type="similarity">
    <text evidence="1">Belongs to the gamma-glutamylcyclotransferase family.</text>
</comment>
<dbReference type="Pfam" id="PF06094">
    <property type="entry name" value="GGACT"/>
    <property type="match status" value="1"/>
</dbReference>
<evidence type="ECO:0000313" key="3">
    <source>
        <dbReference type="EMBL" id="KAF2105922.1"/>
    </source>
</evidence>
<dbReference type="OrthoDB" id="1044435at2759"/>
<evidence type="ECO:0000256" key="1">
    <source>
        <dbReference type="ARBA" id="ARBA00008861"/>
    </source>
</evidence>